<keyword evidence="2" id="KW-0548">Nucleotidyltransferase</keyword>
<evidence type="ECO:0000256" key="3">
    <source>
        <dbReference type="ARBA" id="ARBA00022722"/>
    </source>
</evidence>
<dbReference type="Gene3D" id="3.30.70.270">
    <property type="match status" value="1"/>
</dbReference>
<dbReference type="InterPro" id="IPR043128">
    <property type="entry name" value="Rev_trsase/Diguanyl_cyclase"/>
</dbReference>
<keyword evidence="3" id="KW-0540">Nuclease</keyword>
<organism evidence="8 9">
    <name type="scientific">Bombycilla garrulus</name>
    <name type="common">Bohemian waxwing</name>
    <name type="synonym">Lanius garrulus</name>
    <dbReference type="NCBI Taxonomy" id="125297"/>
    <lineage>
        <taxon>Eukaryota</taxon>
        <taxon>Metazoa</taxon>
        <taxon>Chordata</taxon>
        <taxon>Craniata</taxon>
        <taxon>Vertebrata</taxon>
        <taxon>Euteleostomi</taxon>
        <taxon>Archelosauria</taxon>
        <taxon>Archosauria</taxon>
        <taxon>Dinosauria</taxon>
        <taxon>Saurischia</taxon>
        <taxon>Theropoda</taxon>
        <taxon>Coelurosauria</taxon>
        <taxon>Aves</taxon>
        <taxon>Neognathae</taxon>
        <taxon>Neoaves</taxon>
        <taxon>Telluraves</taxon>
        <taxon>Australaves</taxon>
        <taxon>Passeriformes</taxon>
        <taxon>Bombycillidae</taxon>
        <taxon>Bombycilla</taxon>
    </lineage>
</organism>
<dbReference type="PANTHER" id="PTHR41694:SF5">
    <property type="entry name" value="RIBONUCLEASE H"/>
    <property type="match status" value="1"/>
</dbReference>
<dbReference type="GO" id="GO:0016787">
    <property type="term" value="F:hydrolase activity"/>
    <property type="evidence" value="ECO:0007669"/>
    <property type="project" value="UniProtKB-KW"/>
</dbReference>
<name>A0A7L1MT85_BOMGA</name>
<dbReference type="InterPro" id="IPR043502">
    <property type="entry name" value="DNA/RNA_pol_sf"/>
</dbReference>
<evidence type="ECO:0000259" key="7">
    <source>
        <dbReference type="Pfam" id="PF06817"/>
    </source>
</evidence>
<evidence type="ECO:0000313" key="8">
    <source>
        <dbReference type="EMBL" id="NXN90768.1"/>
    </source>
</evidence>
<protein>
    <submittedName>
        <fullName evidence="8">PO113 protein</fullName>
    </submittedName>
</protein>
<keyword evidence="1" id="KW-0808">Transferase</keyword>
<evidence type="ECO:0000256" key="1">
    <source>
        <dbReference type="ARBA" id="ARBA00022679"/>
    </source>
</evidence>
<dbReference type="InterPro" id="IPR010661">
    <property type="entry name" value="RVT_thumb"/>
</dbReference>
<dbReference type="Pfam" id="PF06817">
    <property type="entry name" value="RVT_thumb"/>
    <property type="match status" value="1"/>
</dbReference>
<comment type="caution">
    <text evidence="8">The sequence shown here is derived from an EMBL/GenBank/DDBJ whole genome shotgun (WGS) entry which is preliminary data.</text>
</comment>
<evidence type="ECO:0000256" key="6">
    <source>
        <dbReference type="ARBA" id="ARBA00022918"/>
    </source>
</evidence>
<reference evidence="8 9" key="1">
    <citation type="submission" date="2019-09" db="EMBL/GenBank/DDBJ databases">
        <title>Bird 10,000 Genomes (B10K) Project - Family phase.</title>
        <authorList>
            <person name="Zhang G."/>
        </authorList>
    </citation>
    <scope>NUCLEOTIDE SEQUENCE [LARGE SCALE GENOMIC DNA]</scope>
    <source>
        <strain evidence="8">B10K-DU-002-23</strain>
        <tissue evidence="8">Muscle</tissue>
    </source>
</reference>
<gene>
    <name evidence="8" type="primary">Hervk_2</name>
    <name evidence="8" type="ORF">BOMGAR_R15407</name>
</gene>
<feature type="non-terminal residue" evidence="8">
    <location>
        <position position="1"/>
    </location>
</feature>
<dbReference type="PANTHER" id="PTHR41694">
    <property type="entry name" value="ENDOGENOUS RETROVIRUS GROUP K MEMBER POL PROTEIN"/>
    <property type="match status" value="1"/>
</dbReference>
<dbReference type="GO" id="GO:0003964">
    <property type="term" value="F:RNA-directed DNA polymerase activity"/>
    <property type="evidence" value="ECO:0007669"/>
    <property type="project" value="UniProtKB-KW"/>
</dbReference>
<dbReference type="SUPFAM" id="SSF56672">
    <property type="entry name" value="DNA/RNA polymerases"/>
    <property type="match status" value="1"/>
</dbReference>
<dbReference type="AlphaFoldDB" id="A0A7L1MT85"/>
<feature type="non-terminal residue" evidence="8">
    <location>
        <position position="66"/>
    </location>
</feature>
<evidence type="ECO:0000256" key="2">
    <source>
        <dbReference type="ARBA" id="ARBA00022695"/>
    </source>
</evidence>
<dbReference type="GO" id="GO:0004519">
    <property type="term" value="F:endonuclease activity"/>
    <property type="evidence" value="ECO:0007669"/>
    <property type="project" value="UniProtKB-KW"/>
</dbReference>
<keyword evidence="5" id="KW-0378">Hydrolase</keyword>
<evidence type="ECO:0000256" key="5">
    <source>
        <dbReference type="ARBA" id="ARBA00022801"/>
    </source>
</evidence>
<accession>A0A7L1MT85</accession>
<sequence length="66" mass="7405">IKYLGLYVTPKGVQPIPPKIQREVSTLHDAQKLVGAIQWLRPHLGIPPAVLAPLYDLLKGNKPWEK</sequence>
<evidence type="ECO:0000256" key="4">
    <source>
        <dbReference type="ARBA" id="ARBA00022759"/>
    </source>
</evidence>
<feature type="domain" description="Reverse transcriptase thumb" evidence="7">
    <location>
        <begin position="21"/>
        <end position="62"/>
    </location>
</feature>
<keyword evidence="6" id="KW-0695">RNA-directed DNA polymerase</keyword>
<keyword evidence="4" id="KW-0255">Endonuclease</keyword>
<dbReference type="OrthoDB" id="9319918at2759"/>
<dbReference type="EMBL" id="VXBU01032160">
    <property type="protein sequence ID" value="NXN90768.1"/>
    <property type="molecule type" value="Genomic_DNA"/>
</dbReference>
<evidence type="ECO:0000313" key="9">
    <source>
        <dbReference type="Proteomes" id="UP000532545"/>
    </source>
</evidence>
<dbReference type="Proteomes" id="UP000532545">
    <property type="component" value="Unassembled WGS sequence"/>
</dbReference>
<keyword evidence="9" id="KW-1185">Reference proteome</keyword>
<proteinExistence type="predicted"/>